<reference evidence="2" key="2">
    <citation type="journal article" date="2012" name="PLoS ONE">
        <title>A Deeply Branching Thermophilic Bacterium with an Ancient Acetyl-CoA Pathway Dominates a Subsurface Ecosystem.</title>
        <authorList>
            <person name="Takami H."/>
            <person name="Noguchi H."/>
            <person name="Takaki Y."/>
            <person name="Uchiyama I."/>
            <person name="Toyoda A."/>
            <person name="Nishi S."/>
            <person name="Chee G.-J."/>
            <person name="Arai W."/>
            <person name="Nunoura T."/>
            <person name="Itoh T."/>
            <person name="Hattori M."/>
            <person name="Takai K."/>
        </authorList>
    </citation>
    <scope>NUCLEOTIDE SEQUENCE</scope>
</reference>
<dbReference type="PANTHER" id="PTHR35038:SF8">
    <property type="entry name" value="C-TYPE POLYHEME CYTOCHROME OMCC"/>
    <property type="match status" value="1"/>
</dbReference>
<proteinExistence type="predicted"/>
<dbReference type="InterPro" id="IPR051829">
    <property type="entry name" value="Multiheme_Cytochr_ET"/>
</dbReference>
<protein>
    <submittedName>
        <fullName evidence="2">Hypothetical conserved protein</fullName>
    </submittedName>
</protein>
<dbReference type="Gene3D" id="3.90.10.10">
    <property type="entry name" value="Cytochrome C3"/>
    <property type="match status" value="1"/>
</dbReference>
<keyword evidence="1" id="KW-0732">Signal</keyword>
<sequence>MKKLIGALVVVLCIGLAVGLSLWKSTPSVHAHHFDATLAQAHSWVPAQQDPTQTFPTSLHATREGKRTWYSKENGGFETLTNVPIEQLGCLKCHPGTYADGTKVDPATYTPGCKDCHVQPGDKVKQETCLKCHRRQGFEIANYSDVHRAKGMECTACHTSREMHGDGMKYASWLDPGAMDVSCEKCHTKLAANTAHAVHEKTVHCTSCHAQTVVSCYNCHFESNVLAGINRNYGVMRDFALLLNRKGTGKVYSGTLMTLTHGGKSFLALAPFRAHTITKQGRACTECHASEALKEYKTTGKITLSKWDGSKLVFTKGVIPIPPDWKTALQLDFVDYKGDPKDPQTDPTKWVFLKSGADLMQMLYAEPLTEEQLKKLGR</sequence>
<name>H5STY7_ACEAU</name>
<evidence type="ECO:0000256" key="1">
    <source>
        <dbReference type="ARBA" id="ARBA00022729"/>
    </source>
</evidence>
<gene>
    <name evidence="2" type="ORF">HGMM_OP4C623</name>
</gene>
<dbReference type="AlphaFoldDB" id="H5STY7"/>
<dbReference type="InterPro" id="IPR036280">
    <property type="entry name" value="Multihaem_cyt_sf"/>
</dbReference>
<dbReference type="GO" id="GO:0016491">
    <property type="term" value="F:oxidoreductase activity"/>
    <property type="evidence" value="ECO:0007669"/>
    <property type="project" value="TreeGrafter"/>
</dbReference>
<accession>H5STY7</accession>
<organism evidence="2">
    <name type="scientific">Acetithermum autotrophicum</name>
    <dbReference type="NCBI Taxonomy" id="1446466"/>
    <lineage>
        <taxon>Bacteria</taxon>
        <taxon>Candidatus Bipolaricaulota</taxon>
        <taxon>Candidatus Acetithermum</taxon>
    </lineage>
</organism>
<reference evidence="2" key="1">
    <citation type="journal article" date="2005" name="Environ. Microbiol.">
        <title>Genetic and functional properties of uncultivated thermophilic crenarchaeotes from a subsurface gold mine as revealed by analysis of genome fragments.</title>
        <authorList>
            <person name="Nunoura T."/>
            <person name="Hirayama H."/>
            <person name="Takami H."/>
            <person name="Oida H."/>
            <person name="Nishi S."/>
            <person name="Shimamura S."/>
            <person name="Suzuki Y."/>
            <person name="Inagaki F."/>
            <person name="Takai K."/>
            <person name="Nealson K.H."/>
            <person name="Horikoshi K."/>
        </authorList>
    </citation>
    <scope>NUCLEOTIDE SEQUENCE</scope>
</reference>
<dbReference type="EMBL" id="AP011803">
    <property type="protein sequence ID" value="BAL59987.1"/>
    <property type="molecule type" value="Genomic_DNA"/>
</dbReference>
<evidence type="ECO:0000313" key="2">
    <source>
        <dbReference type="EMBL" id="BAL59987.1"/>
    </source>
</evidence>
<dbReference type="PANTHER" id="PTHR35038">
    <property type="entry name" value="DISSIMILATORY SULFITE REDUCTASE SIRA"/>
    <property type="match status" value="1"/>
</dbReference>
<dbReference type="SUPFAM" id="SSF48695">
    <property type="entry name" value="Multiheme cytochromes"/>
    <property type="match status" value="1"/>
</dbReference>